<evidence type="ECO:0000256" key="1">
    <source>
        <dbReference type="ARBA" id="ARBA00004651"/>
    </source>
</evidence>
<evidence type="ECO:0000256" key="6">
    <source>
        <dbReference type="ARBA" id="ARBA00023136"/>
    </source>
</evidence>
<feature type="transmembrane region" description="Helical" evidence="7">
    <location>
        <begin position="12"/>
        <end position="33"/>
    </location>
</feature>
<keyword evidence="4 7" id="KW-0812">Transmembrane</keyword>
<dbReference type="STRING" id="92487.SAMN02745130_03462"/>
<dbReference type="Pfam" id="PF07681">
    <property type="entry name" value="DoxX"/>
    <property type="match status" value="1"/>
</dbReference>
<proteinExistence type="inferred from homology"/>
<dbReference type="PANTHER" id="PTHR33452:SF19">
    <property type="entry name" value="DOXX FAMILY PROTEIN"/>
    <property type="match status" value="1"/>
</dbReference>
<dbReference type="InterPro" id="IPR032808">
    <property type="entry name" value="DoxX"/>
</dbReference>
<comment type="subcellular location">
    <subcellularLocation>
        <location evidence="1">Cell membrane</location>
        <topology evidence="1">Multi-pass membrane protein</topology>
    </subcellularLocation>
</comment>
<evidence type="ECO:0000256" key="2">
    <source>
        <dbReference type="ARBA" id="ARBA00006679"/>
    </source>
</evidence>
<evidence type="ECO:0000313" key="9">
    <source>
        <dbReference type="Proteomes" id="UP000190460"/>
    </source>
</evidence>
<evidence type="ECO:0000313" key="8">
    <source>
        <dbReference type="EMBL" id="SKA93049.1"/>
    </source>
</evidence>
<evidence type="ECO:0000256" key="5">
    <source>
        <dbReference type="ARBA" id="ARBA00022989"/>
    </source>
</evidence>
<keyword evidence="3" id="KW-1003">Cell membrane</keyword>
<accession>A0A1T4XU02</accession>
<feature type="transmembrane region" description="Helical" evidence="7">
    <location>
        <begin position="148"/>
        <end position="170"/>
    </location>
</feature>
<comment type="similarity">
    <text evidence="2">Belongs to the DoxX family.</text>
</comment>
<dbReference type="EMBL" id="FUYB01000023">
    <property type="protein sequence ID" value="SKA93049.1"/>
    <property type="molecule type" value="Genomic_DNA"/>
</dbReference>
<dbReference type="GO" id="GO:0005886">
    <property type="term" value="C:plasma membrane"/>
    <property type="evidence" value="ECO:0007669"/>
    <property type="project" value="TreeGrafter"/>
</dbReference>
<dbReference type="InterPro" id="IPR051907">
    <property type="entry name" value="DoxX-like_oxidoreductase"/>
</dbReference>
<keyword evidence="6 7" id="KW-0472">Membrane</keyword>
<sequence length="212" mass="23444">MKFLLGFFSLNWLRVFDFLAPLAIRLLLAPIFWVDGVKRLGLFSAADFVWYNPLTWWNQEAFMAGASAMNDTILSGLGATGSALVGGLEVAGAILLILGFAVRWIVLGLFVVVVVLGLQAVGGLTGVGPAAKQFFLEHGYTTLGSTPFALYTTYFVLLLTLFFMGAGRWFSLDWYIYRNFARKVENAEAARHDPFEVDATDEPGLRTRMNKV</sequence>
<keyword evidence="5 7" id="KW-1133">Transmembrane helix</keyword>
<keyword evidence="9" id="KW-1185">Reference proteome</keyword>
<organism evidence="8 9">
    <name type="scientific">Thiothrix eikelboomii</name>
    <dbReference type="NCBI Taxonomy" id="92487"/>
    <lineage>
        <taxon>Bacteria</taxon>
        <taxon>Pseudomonadati</taxon>
        <taxon>Pseudomonadota</taxon>
        <taxon>Gammaproteobacteria</taxon>
        <taxon>Thiotrichales</taxon>
        <taxon>Thiotrichaceae</taxon>
        <taxon>Thiothrix</taxon>
    </lineage>
</organism>
<dbReference type="Proteomes" id="UP000190460">
    <property type="component" value="Unassembled WGS sequence"/>
</dbReference>
<evidence type="ECO:0000256" key="7">
    <source>
        <dbReference type="SAM" id="Phobius"/>
    </source>
</evidence>
<evidence type="ECO:0000256" key="3">
    <source>
        <dbReference type="ARBA" id="ARBA00022475"/>
    </source>
</evidence>
<dbReference type="AlphaFoldDB" id="A0A1T4XU02"/>
<protein>
    <submittedName>
        <fullName evidence="8">DoxX protein</fullName>
    </submittedName>
</protein>
<dbReference type="RefSeq" id="WP_078923899.1">
    <property type="nucleotide sequence ID" value="NZ_FUYB01000023.1"/>
</dbReference>
<evidence type="ECO:0000256" key="4">
    <source>
        <dbReference type="ARBA" id="ARBA00022692"/>
    </source>
</evidence>
<feature type="transmembrane region" description="Helical" evidence="7">
    <location>
        <begin position="73"/>
        <end position="98"/>
    </location>
</feature>
<reference evidence="8 9" key="1">
    <citation type="submission" date="2017-02" db="EMBL/GenBank/DDBJ databases">
        <authorList>
            <person name="Peterson S.W."/>
        </authorList>
    </citation>
    <scope>NUCLEOTIDE SEQUENCE [LARGE SCALE GENOMIC DNA]</scope>
    <source>
        <strain evidence="8 9">ATCC 49788</strain>
    </source>
</reference>
<dbReference type="OrthoDB" id="346004at2"/>
<dbReference type="PANTHER" id="PTHR33452">
    <property type="entry name" value="OXIDOREDUCTASE CATD-RELATED"/>
    <property type="match status" value="1"/>
</dbReference>
<name>A0A1T4XU02_9GAMM</name>
<gene>
    <name evidence="8" type="ORF">SAMN02745130_03462</name>
</gene>
<feature type="transmembrane region" description="Helical" evidence="7">
    <location>
        <begin position="105"/>
        <end position="128"/>
    </location>
</feature>